<keyword evidence="2" id="KW-1185">Reference proteome</keyword>
<gene>
    <name evidence="1" type="ORF">GCM10020260_11490</name>
</gene>
<proteinExistence type="predicted"/>
<comment type="caution">
    <text evidence="1">The sequence shown here is derived from an EMBL/GenBank/DDBJ whole genome shotgun (WGS) entry which is preliminary data.</text>
</comment>
<evidence type="ECO:0000313" key="1">
    <source>
        <dbReference type="EMBL" id="GAA3283177.1"/>
    </source>
</evidence>
<dbReference type="InterPro" id="IPR021412">
    <property type="entry name" value="DUF3052"/>
</dbReference>
<sequence>MSQAAAAEDPLSADPGHGYDAACNVVDSSGLLGELGFSADHLVQEIGVDDDVDEDFRRRLEELLDEELIDEDSQEVVDAVLLWFRDGDDDPVDAMMDALTTLDEGGVVWMLTPRSGREGYVPPVEIHDAAANAGLHVTSSAGVSENWAASKLVARK</sequence>
<reference evidence="2" key="1">
    <citation type="journal article" date="2019" name="Int. J. Syst. Evol. Microbiol.">
        <title>The Global Catalogue of Microorganisms (GCM) 10K type strain sequencing project: providing services to taxonomists for standard genome sequencing and annotation.</title>
        <authorList>
            <consortium name="The Broad Institute Genomics Platform"/>
            <consortium name="The Broad Institute Genome Sequencing Center for Infectious Disease"/>
            <person name="Wu L."/>
            <person name="Ma J."/>
        </authorList>
    </citation>
    <scope>NUCLEOTIDE SEQUENCE [LARGE SCALE GENOMIC DNA]</scope>
    <source>
        <strain evidence="2">JCM 11483</strain>
    </source>
</reference>
<accession>A0ABP6REF3</accession>
<name>A0ABP6REF3_9MICC</name>
<dbReference type="RefSeq" id="WP_425574547.1">
    <property type="nucleotide sequence ID" value="NZ_BAAAYG010000004.1"/>
</dbReference>
<dbReference type="Pfam" id="PF11253">
    <property type="entry name" value="DUF3052"/>
    <property type="match status" value="1"/>
</dbReference>
<dbReference type="EMBL" id="BAAAYG010000004">
    <property type="protein sequence ID" value="GAA3283177.1"/>
    <property type="molecule type" value="Genomic_DNA"/>
</dbReference>
<evidence type="ECO:0000313" key="2">
    <source>
        <dbReference type="Proteomes" id="UP001501736"/>
    </source>
</evidence>
<dbReference type="Proteomes" id="UP001501736">
    <property type="component" value="Unassembled WGS sequence"/>
</dbReference>
<organism evidence="1 2">
    <name type="scientific">Nesterenkonia halobia</name>
    <dbReference type="NCBI Taxonomy" id="37922"/>
    <lineage>
        <taxon>Bacteria</taxon>
        <taxon>Bacillati</taxon>
        <taxon>Actinomycetota</taxon>
        <taxon>Actinomycetes</taxon>
        <taxon>Micrococcales</taxon>
        <taxon>Micrococcaceae</taxon>
        <taxon>Nesterenkonia</taxon>
    </lineage>
</organism>
<protein>
    <submittedName>
        <fullName evidence="1">DUF3052 domain-containing protein</fullName>
    </submittedName>
</protein>